<dbReference type="RefSeq" id="WP_176009876.1">
    <property type="nucleotide sequence ID" value="NZ_CP041372.2"/>
</dbReference>
<dbReference type="KEGG" id="psua:FLK61_35080"/>
<evidence type="ECO:0000259" key="1">
    <source>
        <dbReference type="Pfam" id="PF14594"/>
    </source>
</evidence>
<reference evidence="3" key="1">
    <citation type="submission" date="2019-07" db="EMBL/GenBank/DDBJ databases">
        <title>Bacillus alkalisoli sp. nov. isolated from saline soil.</title>
        <authorList>
            <person name="Sun J.-Q."/>
            <person name="Xu L."/>
        </authorList>
    </citation>
    <scope>NUCLEOTIDE SEQUENCE [LARGE SCALE GENOMIC DNA]</scope>
    <source>
        <strain evidence="3">M4U3P1</strain>
    </source>
</reference>
<organism evidence="2 3">
    <name type="scientific">Paenalkalicoccus suaedae</name>
    <dbReference type="NCBI Taxonomy" id="2592382"/>
    <lineage>
        <taxon>Bacteria</taxon>
        <taxon>Bacillati</taxon>
        <taxon>Bacillota</taxon>
        <taxon>Bacilli</taxon>
        <taxon>Bacillales</taxon>
        <taxon>Bacillaceae</taxon>
        <taxon>Paenalkalicoccus</taxon>
    </lineage>
</organism>
<keyword evidence="3" id="KW-1185">Reference proteome</keyword>
<accession>A0A859FEW8</accession>
<evidence type="ECO:0000313" key="2">
    <source>
        <dbReference type="EMBL" id="QKS71893.1"/>
    </source>
</evidence>
<name>A0A859FEW8_9BACI</name>
<dbReference type="EMBL" id="CP041372">
    <property type="protein sequence ID" value="QKS71893.1"/>
    <property type="molecule type" value="Genomic_DNA"/>
</dbReference>
<evidence type="ECO:0000313" key="3">
    <source>
        <dbReference type="Proteomes" id="UP000318138"/>
    </source>
</evidence>
<protein>
    <submittedName>
        <fullName evidence="2">Siphovirus ReqiPepy6 Gp37-like family protein</fullName>
    </submittedName>
</protein>
<proteinExistence type="predicted"/>
<gene>
    <name evidence="2" type="ORF">FLK61_35080</name>
</gene>
<feature type="domain" description="Gp28/Gp37-like" evidence="1">
    <location>
        <begin position="4"/>
        <end position="354"/>
    </location>
</feature>
<dbReference type="Pfam" id="PF14594">
    <property type="entry name" value="Sipho_Gp37"/>
    <property type="match status" value="1"/>
</dbReference>
<dbReference type="AlphaFoldDB" id="A0A859FEW8"/>
<dbReference type="InterPro" id="IPR029432">
    <property type="entry name" value="Gp28/Gp37-like_dom"/>
</dbReference>
<sequence length="376" mass="42820">MNAIRILNLDFERIGEIDIYSSFSIVRRWNRPGSFTLKLNVDSPYVDQLIKDNIVVVGGSLRKAGLILYKQFEEGDEEILTVKGVTLDGIVKRRLVIPESGHTNLEFNGNAESVMKHFIDKTLVNTSDPRRSFPNVSIADGHNRGINIIGERRWDNLSNVLEDFSNLSKLGYEASLDYENQNIVFEVYEGTDRSAGQVDVPPVILSPDFESIMEQSYIESFLDYANVAYVGGEGEKQDRRVVIVGEDEGFDRFETFVDARVSEEDDEGNPKSNEVIIEEITQAGREILEELATQLSYEGRLADQQTFVYERDFYLGDIVTLRNKSWGVTLNTRITEVTEIYEREGQKVNLQFGTNKLNITSKIRRSLRQVSGEVFR</sequence>
<dbReference type="Proteomes" id="UP000318138">
    <property type="component" value="Chromosome"/>
</dbReference>